<evidence type="ECO:0000256" key="1">
    <source>
        <dbReference type="SAM" id="Phobius"/>
    </source>
</evidence>
<name>A0A9N9QGJ2_9CUCU</name>
<accession>A0A9N9QGJ2</accession>
<dbReference type="PROSITE" id="PS51257">
    <property type="entry name" value="PROKAR_LIPOPROTEIN"/>
    <property type="match status" value="1"/>
</dbReference>
<feature type="transmembrane region" description="Helical" evidence="1">
    <location>
        <begin position="104"/>
        <end position="128"/>
    </location>
</feature>
<reference evidence="2" key="1">
    <citation type="submission" date="2022-01" db="EMBL/GenBank/DDBJ databases">
        <authorList>
            <person name="King R."/>
        </authorList>
    </citation>
    <scope>NUCLEOTIDE SEQUENCE</scope>
</reference>
<dbReference type="AlphaFoldDB" id="A0A9N9QGJ2"/>
<dbReference type="Proteomes" id="UP001152799">
    <property type="component" value="Chromosome 16"/>
</dbReference>
<dbReference type="EMBL" id="OU892292">
    <property type="protein sequence ID" value="CAG9763962.1"/>
    <property type="molecule type" value="Genomic_DNA"/>
</dbReference>
<evidence type="ECO:0000313" key="2">
    <source>
        <dbReference type="EMBL" id="CAG9763962.1"/>
    </source>
</evidence>
<dbReference type="OrthoDB" id="6707744at2759"/>
<gene>
    <name evidence="2" type="ORF">CEUTPL_LOCUS4610</name>
</gene>
<evidence type="ECO:0000313" key="3">
    <source>
        <dbReference type="Proteomes" id="UP001152799"/>
    </source>
</evidence>
<keyword evidence="1" id="KW-0812">Transmembrane</keyword>
<organism evidence="2 3">
    <name type="scientific">Ceutorhynchus assimilis</name>
    <name type="common">cabbage seed weevil</name>
    <dbReference type="NCBI Taxonomy" id="467358"/>
    <lineage>
        <taxon>Eukaryota</taxon>
        <taxon>Metazoa</taxon>
        <taxon>Ecdysozoa</taxon>
        <taxon>Arthropoda</taxon>
        <taxon>Hexapoda</taxon>
        <taxon>Insecta</taxon>
        <taxon>Pterygota</taxon>
        <taxon>Neoptera</taxon>
        <taxon>Endopterygota</taxon>
        <taxon>Coleoptera</taxon>
        <taxon>Polyphaga</taxon>
        <taxon>Cucujiformia</taxon>
        <taxon>Curculionidae</taxon>
        <taxon>Ceutorhynchinae</taxon>
        <taxon>Ceutorhynchus</taxon>
    </lineage>
</organism>
<keyword evidence="1" id="KW-1133">Transmembrane helix</keyword>
<proteinExistence type="predicted"/>
<feature type="transmembrane region" description="Helical" evidence="1">
    <location>
        <begin position="65"/>
        <end position="84"/>
    </location>
</feature>
<protein>
    <submittedName>
        <fullName evidence="2">Uncharacterized protein</fullName>
    </submittedName>
</protein>
<keyword evidence="3" id="KW-1185">Reference proteome</keyword>
<sequence>MSRQPKLARVASLWTIQSIIGACQMDFSWNFQNTAIMFHPQDILILLFLAWMLNKGFSIKHFGLIIPWLFISFYVLYCYHWQSVEKLGKSLSANQRYASSTNVVAFYLHSFGLLLQALIIVEISRLALKLWAENDERK</sequence>
<keyword evidence="1" id="KW-0472">Membrane</keyword>